<dbReference type="OrthoDB" id="9103964at2"/>
<evidence type="ECO:0008006" key="5">
    <source>
        <dbReference type="Google" id="ProtNLM"/>
    </source>
</evidence>
<dbReference type="RefSeq" id="WP_090865336.1">
    <property type="nucleotide sequence ID" value="NZ_FNYE01000007.1"/>
</dbReference>
<reference evidence="4" key="1">
    <citation type="submission" date="2016-10" db="EMBL/GenBank/DDBJ databases">
        <authorList>
            <person name="Varghese N."/>
            <person name="Submissions S."/>
        </authorList>
    </citation>
    <scope>NUCLEOTIDE SEQUENCE [LARGE SCALE GENOMIC DNA]</scope>
    <source>
        <strain evidence="4">LMG 26031</strain>
    </source>
</reference>
<accession>A0A1H6WHF1</accession>
<keyword evidence="2" id="KW-0732">Signal</keyword>
<gene>
    <name evidence="3" type="ORF">SAMN05192539_1007118</name>
</gene>
<evidence type="ECO:0000313" key="3">
    <source>
        <dbReference type="EMBL" id="SEJ16323.1"/>
    </source>
</evidence>
<dbReference type="Proteomes" id="UP000198866">
    <property type="component" value="Unassembled WGS sequence"/>
</dbReference>
<organism evidence="3 4">
    <name type="scientific">Paraburkholderia diazotrophica</name>
    <dbReference type="NCBI Taxonomy" id="667676"/>
    <lineage>
        <taxon>Bacteria</taxon>
        <taxon>Pseudomonadati</taxon>
        <taxon>Pseudomonadota</taxon>
        <taxon>Betaproteobacteria</taxon>
        <taxon>Burkholderiales</taxon>
        <taxon>Burkholderiaceae</taxon>
        <taxon>Paraburkholderia</taxon>
    </lineage>
</organism>
<dbReference type="EMBL" id="FNYE01000007">
    <property type="protein sequence ID" value="SEJ16323.1"/>
    <property type="molecule type" value="Genomic_DNA"/>
</dbReference>
<feature type="chain" id="PRO_5011474041" description="DUF4148 domain-containing protein" evidence="2">
    <location>
        <begin position="23"/>
        <end position="102"/>
    </location>
</feature>
<evidence type="ECO:0000256" key="2">
    <source>
        <dbReference type="SAM" id="SignalP"/>
    </source>
</evidence>
<keyword evidence="4" id="KW-1185">Reference proteome</keyword>
<dbReference type="AlphaFoldDB" id="A0A1H6WHF1"/>
<proteinExistence type="predicted"/>
<name>A0A1H6WHF1_9BURK</name>
<sequence>MKSLIQTATVAVFLALPVASFAHTNAPVTRADVQAELAQLDRAGYEPANDYVHYPANLQAAQARIDAQNPVEYGGVADGTSQSGAFDHPQNDVGLKSIYVGH</sequence>
<evidence type="ECO:0000256" key="1">
    <source>
        <dbReference type="SAM" id="MobiDB-lite"/>
    </source>
</evidence>
<feature type="region of interest" description="Disordered" evidence="1">
    <location>
        <begin position="72"/>
        <end position="102"/>
    </location>
</feature>
<dbReference type="InterPro" id="IPR025421">
    <property type="entry name" value="DUF4148"/>
</dbReference>
<protein>
    <recommendedName>
        <fullName evidence="5">DUF4148 domain-containing protein</fullName>
    </recommendedName>
</protein>
<feature type="signal peptide" evidence="2">
    <location>
        <begin position="1"/>
        <end position="22"/>
    </location>
</feature>
<dbReference type="Pfam" id="PF13663">
    <property type="entry name" value="DUF4148"/>
    <property type="match status" value="1"/>
</dbReference>
<evidence type="ECO:0000313" key="4">
    <source>
        <dbReference type="Proteomes" id="UP000198866"/>
    </source>
</evidence>